<dbReference type="CDD" id="cd18793">
    <property type="entry name" value="SF2_C_SNF"/>
    <property type="match status" value="1"/>
</dbReference>
<dbReference type="InterPro" id="IPR038718">
    <property type="entry name" value="SNF2-like_sf"/>
</dbReference>
<dbReference type="InterPro" id="IPR027417">
    <property type="entry name" value="P-loop_NTPase"/>
</dbReference>
<protein>
    <submittedName>
        <fullName evidence="3">DEAD/DEAH box helicase</fullName>
        <ecNumber evidence="3">3.6.4.-</ecNumber>
    </submittedName>
</protein>
<proteinExistence type="predicted"/>
<dbReference type="EMBL" id="JAWDIP010000003">
    <property type="protein sequence ID" value="MDY0394342.1"/>
    <property type="molecule type" value="Genomic_DNA"/>
</dbReference>
<evidence type="ECO:0000259" key="2">
    <source>
        <dbReference type="PROSITE" id="PS51194"/>
    </source>
</evidence>
<dbReference type="PANTHER" id="PTHR10799">
    <property type="entry name" value="SNF2/RAD54 HELICASE FAMILY"/>
    <property type="match status" value="1"/>
</dbReference>
<feature type="domain" description="Helicase C-terminal" evidence="2">
    <location>
        <begin position="144"/>
        <end position="297"/>
    </location>
</feature>
<evidence type="ECO:0000313" key="3">
    <source>
        <dbReference type="EMBL" id="MDY0394342.1"/>
    </source>
</evidence>
<dbReference type="Gene3D" id="3.40.50.10810">
    <property type="entry name" value="Tandem AAA-ATPase domain"/>
    <property type="match status" value="1"/>
</dbReference>
<dbReference type="GO" id="GO:0016787">
    <property type="term" value="F:hydrolase activity"/>
    <property type="evidence" value="ECO:0007669"/>
    <property type="project" value="UniProtKB-KW"/>
</dbReference>
<evidence type="ECO:0000313" key="4">
    <source>
        <dbReference type="Proteomes" id="UP001281447"/>
    </source>
</evidence>
<keyword evidence="1 3" id="KW-0378">Hydrolase</keyword>
<comment type="caution">
    <text evidence="3">The sequence shown here is derived from an EMBL/GenBank/DDBJ whole genome shotgun (WGS) entry which is preliminary data.</text>
</comment>
<accession>A0ABU5C6M5</accession>
<keyword evidence="3" id="KW-0547">Nucleotide-binding</keyword>
<sequence>MRQIKAYRRFALSGTPIENSIGELWSIFQVILPGQMPAQKEFRQMAHEKIASLTKPFILRRLKGDVLKELPEKIETVSVSELTKEQKDLYVGYLRKLQQETALSLKENSFQENRMKILAGLTRLRQICCHPSLFIENYEGDSGKLSQLMETVQTAMDNGKRMLIFSQFTSMHEIIASKLQEAGIEYFYLHGQTPSKERVEMSERFNQGEKPVFLISLKAGGTGLNLTGADTVILYDLWWNPAVEDQATGRAHRFGQKNVVQVIRMITDGTIEEKIFELQQKKRALIDKVIQPGETMLSSLSEEDIRELLRI</sequence>
<organism evidence="3 4">
    <name type="scientific">Tigheibacillus halophilus</name>
    <dbReference type="NCBI Taxonomy" id="361280"/>
    <lineage>
        <taxon>Bacteria</taxon>
        <taxon>Bacillati</taxon>
        <taxon>Bacillota</taxon>
        <taxon>Bacilli</taxon>
        <taxon>Bacillales</taxon>
        <taxon>Bacillaceae</taxon>
        <taxon>Tigheibacillus</taxon>
    </lineage>
</organism>
<dbReference type="Pfam" id="PF00271">
    <property type="entry name" value="Helicase_C"/>
    <property type="match status" value="1"/>
</dbReference>
<keyword evidence="4" id="KW-1185">Reference proteome</keyword>
<keyword evidence="3" id="KW-0067">ATP-binding</keyword>
<dbReference type="InterPro" id="IPR000330">
    <property type="entry name" value="SNF2_N"/>
</dbReference>
<dbReference type="GO" id="GO:0004386">
    <property type="term" value="F:helicase activity"/>
    <property type="evidence" value="ECO:0007669"/>
    <property type="project" value="UniProtKB-KW"/>
</dbReference>
<reference evidence="3 4" key="1">
    <citation type="submission" date="2023-10" db="EMBL/GenBank/DDBJ databases">
        <title>Virgibacillus halophilus 5B73C genome.</title>
        <authorList>
            <person name="Miliotis G."/>
            <person name="Sengupta P."/>
            <person name="Hameed A."/>
            <person name="Chuvochina M."/>
            <person name="Mcdonagh F."/>
            <person name="Simpson A.C."/>
            <person name="Singh N.K."/>
            <person name="Rekha P.D."/>
            <person name="Raman K."/>
            <person name="Hugenholtz P."/>
            <person name="Venkateswaran K."/>
        </authorList>
    </citation>
    <scope>NUCLEOTIDE SEQUENCE [LARGE SCALE GENOMIC DNA]</scope>
    <source>
        <strain evidence="3 4">5B73C</strain>
    </source>
</reference>
<dbReference type="PROSITE" id="PS51194">
    <property type="entry name" value="HELICASE_CTER"/>
    <property type="match status" value="1"/>
</dbReference>
<dbReference type="Proteomes" id="UP001281447">
    <property type="component" value="Unassembled WGS sequence"/>
</dbReference>
<dbReference type="InterPro" id="IPR001650">
    <property type="entry name" value="Helicase_C-like"/>
</dbReference>
<dbReference type="Gene3D" id="3.40.50.300">
    <property type="entry name" value="P-loop containing nucleotide triphosphate hydrolases"/>
    <property type="match status" value="1"/>
</dbReference>
<gene>
    <name evidence="3" type="ORF">RWE15_07515</name>
</gene>
<keyword evidence="3" id="KW-0347">Helicase</keyword>
<dbReference type="SUPFAM" id="SSF52540">
    <property type="entry name" value="P-loop containing nucleoside triphosphate hydrolases"/>
    <property type="match status" value="2"/>
</dbReference>
<name>A0ABU5C6M5_9BACI</name>
<dbReference type="InterPro" id="IPR049730">
    <property type="entry name" value="SNF2/RAD54-like_C"/>
</dbReference>
<dbReference type="Pfam" id="PF00176">
    <property type="entry name" value="SNF2-rel_dom"/>
    <property type="match status" value="1"/>
</dbReference>
<dbReference type="SMART" id="SM00490">
    <property type="entry name" value="HELICc"/>
    <property type="match status" value="1"/>
</dbReference>
<dbReference type="EC" id="3.6.4.-" evidence="3"/>
<evidence type="ECO:0000256" key="1">
    <source>
        <dbReference type="ARBA" id="ARBA00022801"/>
    </source>
</evidence>